<proteinExistence type="predicted"/>
<feature type="region of interest" description="Disordered" evidence="1">
    <location>
        <begin position="1"/>
        <end position="70"/>
    </location>
</feature>
<dbReference type="Proteomes" id="UP000887159">
    <property type="component" value="Unassembled WGS sequence"/>
</dbReference>
<evidence type="ECO:0000313" key="2">
    <source>
        <dbReference type="EMBL" id="GFY08330.1"/>
    </source>
</evidence>
<evidence type="ECO:0000256" key="1">
    <source>
        <dbReference type="SAM" id="MobiDB-lite"/>
    </source>
</evidence>
<name>A0A8X6VJJ3_TRICX</name>
<feature type="compositionally biased region" description="Basic and acidic residues" evidence="1">
    <location>
        <begin position="31"/>
        <end position="65"/>
    </location>
</feature>
<evidence type="ECO:0000313" key="3">
    <source>
        <dbReference type="Proteomes" id="UP000887159"/>
    </source>
</evidence>
<reference evidence="2" key="1">
    <citation type="submission" date="2020-08" db="EMBL/GenBank/DDBJ databases">
        <title>Multicomponent nature underlies the extraordinary mechanical properties of spider dragline silk.</title>
        <authorList>
            <person name="Kono N."/>
            <person name="Nakamura H."/>
            <person name="Mori M."/>
            <person name="Yoshida Y."/>
            <person name="Ohtoshi R."/>
            <person name="Malay A.D."/>
            <person name="Moran D.A.P."/>
            <person name="Tomita M."/>
            <person name="Numata K."/>
            <person name="Arakawa K."/>
        </authorList>
    </citation>
    <scope>NUCLEOTIDE SEQUENCE</scope>
</reference>
<gene>
    <name evidence="2" type="primary">NCL1_32849</name>
    <name evidence="2" type="ORF">TNCV_1357361</name>
</gene>
<keyword evidence="3" id="KW-1185">Reference proteome</keyword>
<dbReference type="AlphaFoldDB" id="A0A8X6VJJ3"/>
<organism evidence="2 3">
    <name type="scientific">Trichonephila clavipes</name>
    <name type="common">Golden silk orbweaver</name>
    <name type="synonym">Nephila clavipes</name>
    <dbReference type="NCBI Taxonomy" id="2585209"/>
    <lineage>
        <taxon>Eukaryota</taxon>
        <taxon>Metazoa</taxon>
        <taxon>Ecdysozoa</taxon>
        <taxon>Arthropoda</taxon>
        <taxon>Chelicerata</taxon>
        <taxon>Arachnida</taxon>
        <taxon>Araneae</taxon>
        <taxon>Araneomorphae</taxon>
        <taxon>Entelegynae</taxon>
        <taxon>Araneoidea</taxon>
        <taxon>Nephilidae</taxon>
        <taxon>Trichonephila</taxon>
    </lineage>
</organism>
<sequence length="194" mass="21544">MDTDKRGSKAVESAPVVTTEHPQQVASTAEPEVRSTPKPIADDSVFKEESEKPDQEVTPKDDGYKRGLPPKSAFTLEVIYKLAKEMFTQSILRDDPSAEDTLAGLVSFLENEVGSKRISPQMKERVLEAVSGALVDTLHEYQRYVSAQPFDETGFYRQMSDSNGSKVPMSEIYRKLTEQGPNNVLQLVSKNNSS</sequence>
<accession>A0A8X6VJJ3</accession>
<comment type="caution">
    <text evidence="2">The sequence shown here is derived from an EMBL/GenBank/DDBJ whole genome shotgun (WGS) entry which is preliminary data.</text>
</comment>
<protein>
    <submittedName>
        <fullName evidence="2">Uncharacterized protein</fullName>
    </submittedName>
</protein>
<dbReference type="EMBL" id="BMAU01021280">
    <property type="protein sequence ID" value="GFY08330.1"/>
    <property type="molecule type" value="Genomic_DNA"/>
</dbReference>